<gene>
    <name evidence="2" type="ORF">Rhow_005089</name>
</gene>
<sequence length="183" mass="18891">MALCALYLIRPESSGLVLPEALRPVAEPVIQAIDVTTVLAAAVVLAIVAAMRKLSYGMGAVLLLCIGANLTSAAVRAWESDAPSVLLPSGHVVAVTALYGSALLVSAPRFRPVIAGLGFAVVLGVSGAAALVESTGIFGLAASLIIFAIWWALASTLMLYSPVAAEREERRPDTAAIAFSRHL</sequence>
<keyword evidence="1" id="KW-0812">Transmembrane</keyword>
<feature type="transmembrane region" description="Helical" evidence="1">
    <location>
        <begin position="112"/>
        <end position="131"/>
    </location>
</feature>
<name>A0A402CCW0_RHOWR</name>
<reference evidence="2 3" key="1">
    <citation type="submission" date="2018-11" db="EMBL/GenBank/DDBJ databases">
        <title>Microbial catabolism of amino acid.</title>
        <authorList>
            <person name="Hibi M."/>
            <person name="Ogawa J."/>
        </authorList>
    </citation>
    <scope>NUCLEOTIDE SEQUENCE [LARGE SCALE GENOMIC DNA]</scope>
    <source>
        <strain evidence="2 3">C31-06</strain>
    </source>
</reference>
<feature type="transmembrane region" description="Helical" evidence="1">
    <location>
        <begin position="29"/>
        <end position="49"/>
    </location>
</feature>
<protein>
    <submittedName>
        <fullName evidence="2">Uncharacterized protein</fullName>
    </submittedName>
</protein>
<feature type="transmembrane region" description="Helical" evidence="1">
    <location>
        <begin position="56"/>
        <end position="78"/>
    </location>
</feature>
<dbReference type="AlphaFoldDB" id="A0A402CCW0"/>
<evidence type="ECO:0000256" key="1">
    <source>
        <dbReference type="SAM" id="Phobius"/>
    </source>
</evidence>
<accession>A0A402CCW0</accession>
<evidence type="ECO:0000313" key="3">
    <source>
        <dbReference type="Proteomes" id="UP000287519"/>
    </source>
</evidence>
<proteinExistence type="predicted"/>
<dbReference type="EMBL" id="BHYM01000044">
    <property type="protein sequence ID" value="GCE41430.1"/>
    <property type="molecule type" value="Genomic_DNA"/>
</dbReference>
<keyword evidence="1" id="KW-0472">Membrane</keyword>
<evidence type="ECO:0000313" key="2">
    <source>
        <dbReference type="EMBL" id="GCE41430.1"/>
    </source>
</evidence>
<keyword evidence="3" id="KW-1185">Reference proteome</keyword>
<comment type="caution">
    <text evidence="2">The sequence shown here is derived from an EMBL/GenBank/DDBJ whole genome shotgun (WGS) entry which is preliminary data.</text>
</comment>
<organism evidence="2 3">
    <name type="scientific">Rhodococcus wratislaviensis</name>
    <name type="common">Tsukamurella wratislaviensis</name>
    <dbReference type="NCBI Taxonomy" id="44752"/>
    <lineage>
        <taxon>Bacteria</taxon>
        <taxon>Bacillati</taxon>
        <taxon>Actinomycetota</taxon>
        <taxon>Actinomycetes</taxon>
        <taxon>Mycobacteriales</taxon>
        <taxon>Nocardiaceae</taxon>
        <taxon>Rhodococcus</taxon>
    </lineage>
</organism>
<feature type="transmembrane region" description="Helical" evidence="1">
    <location>
        <begin position="84"/>
        <end position="105"/>
    </location>
</feature>
<feature type="transmembrane region" description="Helical" evidence="1">
    <location>
        <begin position="137"/>
        <end position="160"/>
    </location>
</feature>
<dbReference type="Proteomes" id="UP000287519">
    <property type="component" value="Unassembled WGS sequence"/>
</dbReference>
<keyword evidence="1" id="KW-1133">Transmembrane helix</keyword>